<proteinExistence type="inferred from homology"/>
<comment type="similarity">
    <text evidence="3">Belongs to the aminoglycoside phosphotransferase family.</text>
</comment>
<comment type="catalytic activity">
    <reaction evidence="1">
        <text>D-maltose = alpha,alpha-trehalose</text>
        <dbReference type="Rhea" id="RHEA:15145"/>
        <dbReference type="ChEBI" id="CHEBI:16551"/>
        <dbReference type="ChEBI" id="CHEBI:17306"/>
        <dbReference type="EC" id="5.4.99.16"/>
    </reaction>
</comment>
<keyword evidence="8" id="KW-0479">Metal-binding</keyword>
<dbReference type="EMBL" id="JACPRF010000310">
    <property type="protein sequence ID" value="MBI2877252.1"/>
    <property type="molecule type" value="Genomic_DNA"/>
</dbReference>
<dbReference type="InterPro" id="IPR032091">
    <property type="entry name" value="Malt_amylase-like_C"/>
</dbReference>
<evidence type="ECO:0000256" key="4">
    <source>
        <dbReference type="ARBA" id="ARBA00011962"/>
    </source>
</evidence>
<dbReference type="InterPro" id="IPR017853">
    <property type="entry name" value="GH"/>
</dbReference>
<evidence type="ECO:0000256" key="9">
    <source>
        <dbReference type="ARBA" id="ARBA00022741"/>
    </source>
</evidence>
<dbReference type="EC" id="5.4.99.16" evidence="5"/>
<evidence type="ECO:0000256" key="13">
    <source>
        <dbReference type="ARBA" id="ARBA00031251"/>
    </source>
</evidence>
<dbReference type="GO" id="GO:0046872">
    <property type="term" value="F:metal ion binding"/>
    <property type="evidence" value="ECO:0007669"/>
    <property type="project" value="UniProtKB-KW"/>
</dbReference>
<dbReference type="Proteomes" id="UP000769766">
    <property type="component" value="Unassembled WGS sequence"/>
</dbReference>
<dbReference type="Gene3D" id="2.60.40.1180">
    <property type="entry name" value="Golgi alpha-mannosidase II"/>
    <property type="match status" value="1"/>
</dbReference>
<dbReference type="CDD" id="cd11334">
    <property type="entry name" value="AmyAc_TreS"/>
    <property type="match status" value="1"/>
</dbReference>
<dbReference type="PANTHER" id="PTHR10357:SF219">
    <property type="entry name" value="MALTOSE ALPHA-D-GLUCOSYLTRANSFERASE"/>
    <property type="match status" value="1"/>
</dbReference>
<evidence type="ECO:0000259" key="16">
    <source>
        <dbReference type="SMART" id="SM00642"/>
    </source>
</evidence>
<dbReference type="GO" id="GO:0047471">
    <property type="term" value="F:maltose alpha-D-glucosyltransferase activity"/>
    <property type="evidence" value="ECO:0007669"/>
    <property type="project" value="UniProtKB-EC"/>
</dbReference>
<dbReference type="Gene3D" id="3.90.1200.10">
    <property type="match status" value="1"/>
</dbReference>
<dbReference type="InterPro" id="IPR040999">
    <property type="entry name" value="Mak_N_cap"/>
</dbReference>
<evidence type="ECO:0000256" key="12">
    <source>
        <dbReference type="ARBA" id="ARBA00023235"/>
    </source>
</evidence>
<keyword evidence="9" id="KW-0547">Nucleotide-binding</keyword>
<dbReference type="InterPro" id="IPR013780">
    <property type="entry name" value="Glyco_hydro_b"/>
</dbReference>
<dbReference type="NCBIfam" id="TIGR02456">
    <property type="entry name" value="treS_nterm"/>
    <property type="match status" value="1"/>
</dbReference>
<dbReference type="Gene3D" id="3.90.400.10">
    <property type="entry name" value="Oligo-1,6-glucosidase, Domain 2"/>
    <property type="match status" value="1"/>
</dbReference>
<evidence type="ECO:0000256" key="1">
    <source>
        <dbReference type="ARBA" id="ARBA00001595"/>
    </source>
</evidence>
<dbReference type="InterPro" id="IPR012810">
    <property type="entry name" value="TreS/a-amylase_N"/>
</dbReference>
<evidence type="ECO:0000313" key="17">
    <source>
        <dbReference type="EMBL" id="MBI2877252.1"/>
    </source>
</evidence>
<reference evidence="17" key="1">
    <citation type="submission" date="2020-07" db="EMBL/GenBank/DDBJ databases">
        <title>Huge and variable diversity of episymbiotic CPR bacteria and DPANN archaea in groundwater ecosystems.</title>
        <authorList>
            <person name="He C.Y."/>
            <person name="Keren R."/>
            <person name="Whittaker M."/>
            <person name="Farag I.F."/>
            <person name="Doudna J."/>
            <person name="Cate J.H.D."/>
            <person name="Banfield J.F."/>
        </authorList>
    </citation>
    <scope>NUCLEOTIDE SEQUENCE</scope>
    <source>
        <strain evidence="17">NC_groundwater_672_Ag_B-0.1um_62_36</strain>
    </source>
</reference>
<evidence type="ECO:0000256" key="8">
    <source>
        <dbReference type="ARBA" id="ARBA00022723"/>
    </source>
</evidence>
<name>A0A932CRF6_UNCTE</name>
<dbReference type="Gene3D" id="3.20.20.80">
    <property type="entry name" value="Glycosidases"/>
    <property type="match status" value="1"/>
</dbReference>
<dbReference type="InterPro" id="IPR006047">
    <property type="entry name" value="GH13_cat_dom"/>
</dbReference>
<feature type="domain" description="Glycosyl hydrolase family 13 catalytic" evidence="16">
    <location>
        <begin position="22"/>
        <end position="421"/>
    </location>
</feature>
<evidence type="ECO:0000256" key="15">
    <source>
        <dbReference type="ARBA" id="ARBA00049067"/>
    </source>
</evidence>
<evidence type="ECO:0000256" key="10">
    <source>
        <dbReference type="ARBA" id="ARBA00022837"/>
    </source>
</evidence>
<keyword evidence="12 17" id="KW-0413">Isomerase</keyword>
<evidence type="ECO:0000313" key="18">
    <source>
        <dbReference type="Proteomes" id="UP000769766"/>
    </source>
</evidence>
<dbReference type="SUPFAM" id="SSF51011">
    <property type="entry name" value="Glycosyl hydrolase domain"/>
    <property type="match status" value="1"/>
</dbReference>
<dbReference type="GO" id="GO:0005524">
    <property type="term" value="F:ATP binding"/>
    <property type="evidence" value="ECO:0007669"/>
    <property type="project" value="UniProtKB-KW"/>
</dbReference>
<comment type="catalytic activity">
    <reaction evidence="15">
        <text>D-maltose + ATP = alpha-maltose 1-phosphate + ADP + H(+)</text>
        <dbReference type="Rhea" id="RHEA:31915"/>
        <dbReference type="ChEBI" id="CHEBI:15378"/>
        <dbReference type="ChEBI" id="CHEBI:17306"/>
        <dbReference type="ChEBI" id="CHEBI:30616"/>
        <dbReference type="ChEBI" id="CHEBI:63576"/>
        <dbReference type="ChEBI" id="CHEBI:456216"/>
        <dbReference type="EC" id="2.7.1.175"/>
    </reaction>
</comment>
<keyword evidence="7" id="KW-0808">Transferase</keyword>
<dbReference type="AlphaFoldDB" id="A0A932CRF6"/>
<dbReference type="Pfam" id="PF18085">
    <property type="entry name" value="Mak_N_cap"/>
    <property type="match status" value="1"/>
</dbReference>
<dbReference type="Pfam" id="PF16657">
    <property type="entry name" value="Malt_amylase_C"/>
    <property type="match status" value="1"/>
</dbReference>
<dbReference type="Pfam" id="PF00128">
    <property type="entry name" value="Alpha-amylase"/>
    <property type="match status" value="1"/>
</dbReference>
<dbReference type="InterPro" id="IPR011009">
    <property type="entry name" value="Kinase-like_dom_sf"/>
</dbReference>
<dbReference type="EC" id="2.7.1.175" evidence="4"/>
<keyword evidence="10" id="KW-0106">Calcium</keyword>
<dbReference type="GO" id="GO:0016740">
    <property type="term" value="F:transferase activity"/>
    <property type="evidence" value="ECO:0007669"/>
    <property type="project" value="UniProtKB-KW"/>
</dbReference>
<evidence type="ECO:0000256" key="7">
    <source>
        <dbReference type="ARBA" id="ARBA00022679"/>
    </source>
</evidence>
<evidence type="ECO:0000256" key="6">
    <source>
        <dbReference type="ARBA" id="ARBA00013882"/>
    </source>
</evidence>
<dbReference type="InterPro" id="IPR045857">
    <property type="entry name" value="O16G_dom_2"/>
</dbReference>
<keyword evidence="11" id="KW-0067">ATP-binding</keyword>
<accession>A0A932CRF6</accession>
<dbReference type="SMART" id="SM00642">
    <property type="entry name" value="Aamy"/>
    <property type="match status" value="1"/>
</dbReference>
<dbReference type="SUPFAM" id="SSF51445">
    <property type="entry name" value="(Trans)glycosidases"/>
    <property type="match status" value="1"/>
</dbReference>
<protein>
    <recommendedName>
        <fullName evidence="6">Maltokinase</fullName>
        <ecNumber evidence="4">2.7.1.175</ecNumber>
        <ecNumber evidence="5">5.4.99.16</ecNumber>
    </recommendedName>
    <alternativeName>
        <fullName evidence="14">Maltose alpha-D-glucosyltransferase</fullName>
    </alternativeName>
    <alternativeName>
        <fullName evidence="13">Maltose-1-phosphate synthase</fullName>
    </alternativeName>
</protein>
<dbReference type="InterPro" id="IPR012811">
    <property type="entry name" value="TreS_maltokin_C_dom"/>
</dbReference>
<organism evidence="17 18">
    <name type="scientific">Tectimicrobiota bacterium</name>
    <dbReference type="NCBI Taxonomy" id="2528274"/>
    <lineage>
        <taxon>Bacteria</taxon>
        <taxon>Pseudomonadati</taxon>
        <taxon>Nitrospinota/Tectimicrobiota group</taxon>
        <taxon>Candidatus Tectimicrobiota</taxon>
    </lineage>
</organism>
<comment type="similarity">
    <text evidence="2">Belongs to the glycosyl hydrolase 13 family. TreS subfamily.</text>
</comment>
<evidence type="ECO:0000256" key="11">
    <source>
        <dbReference type="ARBA" id="ARBA00022840"/>
    </source>
</evidence>
<dbReference type="NCBIfam" id="TIGR02457">
    <property type="entry name" value="TreS_Cterm"/>
    <property type="match status" value="1"/>
</dbReference>
<dbReference type="FunFam" id="3.20.20.80:FF:000055">
    <property type="entry name" value="Trehalose synthase"/>
    <property type="match status" value="1"/>
</dbReference>
<evidence type="ECO:0000256" key="5">
    <source>
        <dbReference type="ARBA" id="ARBA00012619"/>
    </source>
</evidence>
<evidence type="ECO:0000256" key="2">
    <source>
        <dbReference type="ARBA" id="ARBA00005496"/>
    </source>
</evidence>
<evidence type="ECO:0000256" key="3">
    <source>
        <dbReference type="ARBA" id="ARBA00006219"/>
    </source>
</evidence>
<evidence type="ECO:0000256" key="14">
    <source>
        <dbReference type="ARBA" id="ARBA00031378"/>
    </source>
</evidence>
<dbReference type="GO" id="GO:0005975">
    <property type="term" value="P:carbohydrate metabolic process"/>
    <property type="evidence" value="ECO:0007669"/>
    <property type="project" value="InterPro"/>
</dbReference>
<gene>
    <name evidence="17" type="primary">treS</name>
    <name evidence="17" type="ORF">HYY20_10250</name>
</gene>
<comment type="caution">
    <text evidence="17">The sequence shown here is derived from an EMBL/GenBank/DDBJ whole genome shotgun (WGS) entry which is preliminary data.</text>
</comment>
<dbReference type="PANTHER" id="PTHR10357">
    <property type="entry name" value="ALPHA-AMYLASE FAMILY MEMBER"/>
    <property type="match status" value="1"/>
</dbReference>
<sequence>MANKETYREEDPLWYKDVIIYELHVKAFCDSNADGIGDFRGLTKSLDYLEDLGITAVWLLPFYPSPLKDDGYDIADYFTLHPDYGTLQDFRDFLREAHQRGIRVITELVVNHTSDQHPWFQLARQPGTNPARKGFYVWSDTPERYRDARIIFKDFETSNWTWDPVAKAYYWHRFYSHQPDLNYESLHVQRAIFRVLDFWLGMGVDGLRLDAVPYLYEREGTNCENLPEAHQFLKKLRAHVESKFQGRMLLAEANQWPEDAIAYFGEGDECHMAFHFPLMPRMFMALQMEDRFPIIDILDQTPPIPESCQWALFLRNHDELTLEMVTDEERDYMYRVYARDTQARINLGIRRRLSPLLANERRKIELMKALLFYLPGTPILYYGDEIGMGDNYYLGDRNGVRTPMQWSPDRNAGFSKANPQQLYLPVILDPEYHYEAVNVENQRRNPSSLFWWMKSLIAMRKRFKVFGRGDLTFLFPDNRKVLAFTRHYQEERILVVANLSRSSQVAELDLSRYAGLIPEDAFSQNRFPPIKESPYMMTLGAYDCFLFLLQPEEEGIHLVSRERGIPMLSLRGDWKDALGNEVKKRLEGTLAGYLRGCRWFGGKARAIRQIRMVDDLLMAKDDAASHLLLLEVSYTEGLPELYLLPLSLACRESALQVTGELPQSVIARLRLGVNGEEEGILYDALYDKTFREGLLGMIARKRRIKGEQSELVAYPGKRLKDLLADQVLPLASQVLKAEQSNSSILYENTLILKLYRRLEEGINPDLEIVRFLSEKARFPHSPPFAGAIEYRRPGLEPILLGHLQGLVPHEGDAWTYGLDVINRYFERVLSLEAGRLEVSGLLPPLLEMDFSQIPPPLQEAIGGFYLEMASLLGQRTGELHRALCSVSDDPDFAPEPFSVLYLRSVYQSMRSLTVGVMQTLGKSLGRLPEGFREEVGEVLSMEKEILNCLRRILGRKISALRIRTHGDYHLGQVLFTGKDFVIIDFEGEPARALSERRIKRSALRDVAGMIRSFHYVIYSALLRHGSVRPEDTPLLEPWAELCFHAVSGIFLHAYLDAVRETPLIPKEREDLEILLQAFLLEKAVYELGYELNNRPDWLHIPIKGIKHLMRQF</sequence>
<dbReference type="SUPFAM" id="SSF56112">
    <property type="entry name" value="Protein kinase-like (PK-like)"/>
    <property type="match status" value="1"/>
</dbReference>